<evidence type="ECO:0000256" key="3">
    <source>
        <dbReference type="ARBA" id="ARBA00022837"/>
    </source>
</evidence>
<dbReference type="RefSeq" id="WP_130965825.1">
    <property type="nucleotide sequence ID" value="NZ_SIXI01000001.1"/>
</dbReference>
<keyword evidence="3" id="KW-0106">Calcium</keyword>
<organism evidence="6 7">
    <name type="scientific">Aquabacterium lacunae</name>
    <dbReference type="NCBI Taxonomy" id="2528630"/>
    <lineage>
        <taxon>Bacteria</taxon>
        <taxon>Pseudomonadati</taxon>
        <taxon>Pseudomonadota</taxon>
        <taxon>Betaproteobacteria</taxon>
        <taxon>Burkholderiales</taxon>
        <taxon>Aquabacterium</taxon>
    </lineage>
</organism>
<feature type="domain" description="Calx-beta" evidence="5">
    <location>
        <begin position="272"/>
        <end position="369"/>
    </location>
</feature>
<comment type="caution">
    <text evidence="6">The sequence shown here is derived from an EMBL/GenBank/DDBJ whole genome shotgun (WGS) entry which is preliminary data.</text>
</comment>
<evidence type="ECO:0000256" key="4">
    <source>
        <dbReference type="SAM" id="MobiDB-lite"/>
    </source>
</evidence>
<dbReference type="Proteomes" id="UP000292120">
    <property type="component" value="Unassembled WGS sequence"/>
</dbReference>
<reference evidence="6 7" key="1">
    <citation type="submission" date="2019-02" db="EMBL/GenBank/DDBJ databases">
        <title>Aquabacterium sp. strain KMB7.</title>
        <authorList>
            <person name="Chen W.-M."/>
        </authorList>
    </citation>
    <scope>NUCLEOTIDE SEQUENCE [LARGE SCALE GENOMIC DNA]</scope>
    <source>
        <strain evidence="6 7">KMB7</strain>
    </source>
</reference>
<evidence type="ECO:0000313" key="7">
    <source>
        <dbReference type="Proteomes" id="UP000292120"/>
    </source>
</evidence>
<dbReference type="Pfam" id="PF03160">
    <property type="entry name" value="Calx-beta"/>
    <property type="match status" value="3"/>
</dbReference>
<feature type="domain" description="Calx-beta" evidence="5">
    <location>
        <begin position="383"/>
        <end position="478"/>
    </location>
</feature>
<gene>
    <name evidence="6" type="ORF">EYS42_00005</name>
</gene>
<sequence length="1924" mass="196525">MPILAKSSTGTVTGVWGAAFVRLPSGKLKPVKVGDEIKKGEEIVTDKNGGLEITPAKGKPVKVEPQKDKPVLAQGDDLEQTLAAIERGDEDAAAAAGLAGGEGGGGLRPGLRVDRVQEDVTPQSFTYSTDRGNFEVPENGTLEDELFAAPNPLDDAAVQSISPATAVEGQGLVFNIALDRATTSPTVLNLQLNSGTATVGSDTSAPIEVSFDNGATFQTVALDGNQAASVVVPVGATGVVVRVPTVLDSVSGEGVEGLSLSAGTDTGTALQGQGTITDADPASVVSISDAEPASEGGLSSFTLRLDRPSAQDTVLRLRTVSGTADSVQDLQQQEFDVTIPAGQTSVVVQIGLRQDQVTESTETYSVVIGSVLAGQAVIGDGTGTASILDNPPVLSISDASGAEGGDARFELTLSRPADQDITVYLRTVSGSASDADDLGGFQGFPVTIKAGETRAPIDVALYFDDIPEGAESFQVEIVSIDPVTLPGGAQVPPAAVGKGVGTGVITDVDVPAVSTVSSPQVVEGGNLIYSVNLESAAPRGMTASFALSGSADLGADLKQQVFDAQDPADTSDDILAPVVEVSFDNGQTWVSATALLPNEFSVTVPEGATSFLVRVPTTDDTLVESPEALVLSVSTIGNASPVEGSGQILDNENDTPTLDLDKNDSAGVAGTGFAQSYTEQGAPVGIVDADVEVTDREGNLAKATVTLTNPQAGDVLSVGTLPAGLSFTVTGNVIEISGVASLADYQAALKAITFSNSSDRPSETPRNLTIVVNDGTSDSNVATTTIAVTAVNDKPVPQPDPDEPDAYDPIVNNYNKATPEDTPVSGKVVGSDVDGDPLTYGLSTNPAQQPKHGTVVVNGDGTWTYTPAPNYNGPDSFTVTIDDGKGGVTTTVVNLNVTPVNDLPESQNETRVIDEDGSYVFLSGDFKATDVDAGDSLQAVRITTVPAKGALLLDGVSVTAGQEVSAADIAAGKLVFKPAADENGTAYAKFDFAVITGVAGQAATIGADATPNTFTIDVKPVSDSPAGSNDQATTNEDQPVLIDVLANDRDADLGDVLSITEVDGKPITLGGAPVAVANGTVSLVLDPATNKPVLSFTPAANFNGDVTFTYTVTDGTTEVSPTVSVSVKPVSDTPEGADVTRATQEDVPYVVKGEDLGLTDVDGDALKAVRIDTLPTDGSLQLNGVPVTAGQVISAADLAAGKLAYVPDANENGAPYGSFTFSVQDTSGAFDAAPNTFTLNVSNVNNAPVAAPDERSVSEDGSLDIPAANGVIRSGDAATGKDSDADAGDQLSVSAISFTRADGSVVVGTVGQPIAGLYGTLTLKADGSYTYTPNAEAQKLDDGETAKDVFSYTVRDAAGLTAGSTLTINVGGANDAPDAVDNSYVVVEDTPTTVNLIADKANNNISGDADSDVDGEPLKLTQINGANVKAGDTVDLLVNGQKVATLTVVSEDGRVTIDPVANYVGPLNFTYTVSDGTTTDVANVNVTVDSVNDAPVARNDVVGGDEDTPFSFDPRANDTDPENNPLTILTVNGQPISVTQPVVIAGKGTVSMKPDGSLEFKPEPNFNGSFDVPYTVSDGQPGSVPQQASITVTIAPKNDLPTPNPEDPEFDPVTNKFVATTNEDTPVSGTVTATDVDGDKPTYALSTDAAKQPQHGTVTVNTDGSWTYTPAPNYNGEDVFTVLIDDGKGGVTETQVRVTVNPVNDLPESQNETRVIDEDGSYVFLSGDFKATDVDAGDSLQAVRITTVPTKGALLLDGVAVTAGQEVSAADIAAGKLVFKPAADENGTAYAKFDFAVITGVAGQAATIGADATPNTFTIDVKPVSDSPAGSNDQATTNEDQPVLIDVLANDRDADLGDVLSITEVDGKPITLGGAPVAVANGTVSLVLDPATNKPVLSFTPAANFNGDVSFTYTVTDGTTEVSP</sequence>
<dbReference type="OrthoDB" id="4648428at2"/>
<dbReference type="Gene3D" id="2.60.40.3440">
    <property type="match status" value="3"/>
</dbReference>
<dbReference type="EMBL" id="SIXI01000001">
    <property type="protein sequence ID" value="TBO33882.1"/>
    <property type="molecule type" value="Genomic_DNA"/>
</dbReference>
<keyword evidence="2" id="KW-0677">Repeat</keyword>
<dbReference type="NCBIfam" id="NF012211">
    <property type="entry name" value="tand_rpt_95"/>
    <property type="match status" value="6"/>
</dbReference>
<dbReference type="SUPFAM" id="SSF141072">
    <property type="entry name" value="CalX-like"/>
    <property type="match status" value="3"/>
</dbReference>
<name>A0A4Q9H1I4_9BURK</name>
<dbReference type="InterPro" id="IPR010221">
    <property type="entry name" value="VCBS_dom"/>
</dbReference>
<proteinExistence type="predicted"/>
<dbReference type="GO" id="GO:0007154">
    <property type="term" value="P:cell communication"/>
    <property type="evidence" value="ECO:0007669"/>
    <property type="project" value="InterPro"/>
</dbReference>
<dbReference type="NCBIfam" id="TIGR01965">
    <property type="entry name" value="VCBS_repeat"/>
    <property type="match status" value="2"/>
</dbReference>
<dbReference type="InterPro" id="IPR040853">
    <property type="entry name" value="RapA2_cadherin-like"/>
</dbReference>
<dbReference type="Gene3D" id="2.60.40.2810">
    <property type="match status" value="2"/>
</dbReference>
<dbReference type="Pfam" id="PF17803">
    <property type="entry name" value="Cadherin_4"/>
    <property type="match status" value="1"/>
</dbReference>
<evidence type="ECO:0000256" key="1">
    <source>
        <dbReference type="ARBA" id="ARBA00022729"/>
    </source>
</evidence>
<evidence type="ECO:0000259" key="5">
    <source>
        <dbReference type="SMART" id="SM00237"/>
    </source>
</evidence>
<evidence type="ECO:0000256" key="2">
    <source>
        <dbReference type="ARBA" id="ARBA00022737"/>
    </source>
</evidence>
<keyword evidence="1" id="KW-0732">Signal</keyword>
<dbReference type="Gene3D" id="2.60.40.2030">
    <property type="match status" value="3"/>
</dbReference>
<feature type="region of interest" description="Disordered" evidence="4">
    <location>
        <begin position="1497"/>
        <end position="1521"/>
    </location>
</feature>
<evidence type="ECO:0000313" key="6">
    <source>
        <dbReference type="EMBL" id="TBO33882.1"/>
    </source>
</evidence>
<dbReference type="GO" id="GO:0016020">
    <property type="term" value="C:membrane"/>
    <property type="evidence" value="ECO:0007669"/>
    <property type="project" value="InterPro"/>
</dbReference>
<keyword evidence="7" id="KW-1185">Reference proteome</keyword>
<accession>A0A4Q9H1I4</accession>
<protein>
    <submittedName>
        <fullName evidence="6">Tandem-95 repeat protein</fullName>
    </submittedName>
</protein>
<dbReference type="SMART" id="SM00237">
    <property type="entry name" value="Calx_beta"/>
    <property type="match status" value="2"/>
</dbReference>
<dbReference type="InterPro" id="IPR003644">
    <property type="entry name" value="Calx_beta"/>
</dbReference>
<feature type="non-terminal residue" evidence="6">
    <location>
        <position position="1924"/>
    </location>
</feature>
<dbReference type="InterPro" id="IPR038081">
    <property type="entry name" value="CalX-like_sf"/>
</dbReference>
<dbReference type="Pfam" id="PF17963">
    <property type="entry name" value="Big_9"/>
    <property type="match status" value="6"/>
</dbReference>